<dbReference type="InterPro" id="IPR016435">
    <property type="entry name" value="DPH1/DPH2"/>
</dbReference>
<dbReference type="Gene3D" id="3.40.50.11860">
    <property type="entry name" value="Diphthamide synthesis DPH1/DPH2 domain 3"/>
    <property type="match status" value="1"/>
</dbReference>
<dbReference type="FunFam" id="3.40.50.11860:FF:000001">
    <property type="entry name" value="2-(3-amino-3-carboxypropyl)histidine synthase subunit 2"/>
    <property type="match status" value="1"/>
</dbReference>
<evidence type="ECO:0000256" key="6">
    <source>
        <dbReference type="ARBA" id="ARBA00023014"/>
    </source>
</evidence>
<dbReference type="InterPro" id="IPR042263">
    <property type="entry name" value="DPH1/DPH2_1"/>
</dbReference>
<dbReference type="SFLD" id="SFLDS00032">
    <property type="entry name" value="Radical_SAM_3-amino-3-carboxyp"/>
    <property type="match status" value="1"/>
</dbReference>
<keyword evidence="6" id="KW-0411">Iron-sulfur</keyword>
<accession>A0A9W5T9W1</accession>
<dbReference type="Gene3D" id="3.40.50.11840">
    <property type="entry name" value="Diphthamide synthesis DPH1/DPH2 domain 1"/>
    <property type="match status" value="1"/>
</dbReference>
<reference evidence="7" key="1">
    <citation type="submission" date="2019-12" db="EMBL/GenBank/DDBJ databases">
        <title>Genome sequence of Babesia ovis.</title>
        <authorList>
            <person name="Yamagishi J."/>
            <person name="Sevinc F."/>
            <person name="Xuan X."/>
        </authorList>
    </citation>
    <scope>NUCLEOTIDE SEQUENCE</scope>
    <source>
        <strain evidence="7">Selcuk</strain>
    </source>
</reference>
<dbReference type="EMBL" id="BLIY01000010">
    <property type="protein sequence ID" value="GFE54214.1"/>
    <property type="molecule type" value="Genomic_DNA"/>
</dbReference>
<organism evidence="7 8">
    <name type="scientific">Babesia ovis</name>
    <dbReference type="NCBI Taxonomy" id="5869"/>
    <lineage>
        <taxon>Eukaryota</taxon>
        <taxon>Sar</taxon>
        <taxon>Alveolata</taxon>
        <taxon>Apicomplexa</taxon>
        <taxon>Aconoidasida</taxon>
        <taxon>Piroplasmida</taxon>
        <taxon>Babesiidae</taxon>
        <taxon>Babesia</taxon>
    </lineage>
</organism>
<evidence type="ECO:0000313" key="8">
    <source>
        <dbReference type="Proteomes" id="UP001057455"/>
    </source>
</evidence>
<comment type="pathway">
    <text evidence="2">Protein modification; peptidyl-diphthamide biosynthesis.</text>
</comment>
<dbReference type="PANTHER" id="PTHR10762:SF2">
    <property type="entry name" value="2-(3-AMINO-3-CARBOXYPROPYL)HISTIDINE SYNTHASE SUBUNIT 2"/>
    <property type="match status" value="1"/>
</dbReference>
<dbReference type="GO" id="GO:0046872">
    <property type="term" value="F:metal ion binding"/>
    <property type="evidence" value="ECO:0007669"/>
    <property type="project" value="UniProtKB-KW"/>
</dbReference>
<evidence type="ECO:0000313" key="7">
    <source>
        <dbReference type="EMBL" id="GFE54214.1"/>
    </source>
</evidence>
<dbReference type="Pfam" id="PF01866">
    <property type="entry name" value="Diphthamide_syn"/>
    <property type="match status" value="1"/>
</dbReference>
<name>A0A9W5T9W1_BABOV</name>
<dbReference type="InterPro" id="IPR042265">
    <property type="entry name" value="DPH1/DPH2_3"/>
</dbReference>
<dbReference type="PANTHER" id="PTHR10762">
    <property type="entry name" value="DIPHTHAMIDE BIOSYNTHESIS PROTEIN"/>
    <property type="match status" value="1"/>
</dbReference>
<evidence type="ECO:0000256" key="3">
    <source>
        <dbReference type="ARBA" id="ARBA00006179"/>
    </source>
</evidence>
<dbReference type="GO" id="GO:0090560">
    <property type="term" value="F:2-(3-amino-3-carboxypropyl)histidine synthase activity"/>
    <property type="evidence" value="ECO:0007669"/>
    <property type="project" value="InterPro"/>
</dbReference>
<dbReference type="Proteomes" id="UP001057455">
    <property type="component" value="Unassembled WGS sequence"/>
</dbReference>
<keyword evidence="5" id="KW-0408">Iron</keyword>
<dbReference type="OrthoDB" id="361972at2759"/>
<evidence type="ECO:0000256" key="2">
    <source>
        <dbReference type="ARBA" id="ARBA00005156"/>
    </source>
</evidence>
<dbReference type="GO" id="GO:0017183">
    <property type="term" value="P:protein histidyl modification to diphthamide"/>
    <property type="evidence" value="ECO:0007669"/>
    <property type="project" value="InterPro"/>
</dbReference>
<evidence type="ECO:0000256" key="4">
    <source>
        <dbReference type="ARBA" id="ARBA00022723"/>
    </source>
</evidence>
<keyword evidence="8" id="KW-1185">Reference proteome</keyword>
<gene>
    <name evidence="7" type="ORF">BaOVIS_016180</name>
</gene>
<evidence type="ECO:0000256" key="5">
    <source>
        <dbReference type="ARBA" id="ARBA00023004"/>
    </source>
</evidence>
<dbReference type="NCBIfam" id="TIGR00322">
    <property type="entry name" value="diphth2_R"/>
    <property type="match status" value="1"/>
</dbReference>
<dbReference type="AlphaFoldDB" id="A0A9W5T9W1"/>
<comment type="cofactor">
    <cofactor evidence="1">
        <name>[4Fe-4S] cluster</name>
        <dbReference type="ChEBI" id="CHEBI:49883"/>
    </cofactor>
</comment>
<proteinExistence type="inferred from homology"/>
<comment type="caution">
    <text evidence="7">The sequence shown here is derived from an EMBL/GenBank/DDBJ whole genome shotgun (WGS) entry which is preliminary data.</text>
</comment>
<keyword evidence="4" id="KW-0479">Metal-binding</keyword>
<dbReference type="GO" id="GO:0051536">
    <property type="term" value="F:iron-sulfur cluster binding"/>
    <property type="evidence" value="ECO:0007669"/>
    <property type="project" value="UniProtKB-KW"/>
</dbReference>
<evidence type="ECO:0000256" key="1">
    <source>
        <dbReference type="ARBA" id="ARBA00001966"/>
    </source>
</evidence>
<comment type="similarity">
    <text evidence="3">Belongs to the DPH1/DPH2 family. DPH2 subfamily.</text>
</comment>
<sequence length="443" mass="49389">MERDEEDAIVADIQSHGYRRIAIQSSNVSAAARLCTSLQERFRSSAESRDFYVLGDVFIGSCCTDVIAARRCNSDYVIHLGDSCQSFVESPVPIRLSFDRTAVEGNRLCEYLSANLSNYHYDRLLVAYHPSLHHLVDDLAQLFSNSGTPTFIAECRDRVGSSSDETDHAGVFCGRRVFCYSTEKGKIYVTNDQWLTGDKNTLVVFITTGAGITEDHLALSSAGCQFHVVRIDNHLMHYNVMDNHADNLRLRRYHKVEKVQEASTIGILVIARTITGSTALRRALARLLEAKGKRHQIFSVNCLTEAKLANMPNIDIFCMLSCAESVLSLPDELARRVVYPFELLVALGCIDWSTPYEFDFVKLLRHIPDVDTSNKATANSGEIRRLQGNGAIQPQLDSFMETLQDNSKRTFGGVDPSEGLSNEPTILPGFHGIASRYNHETHG</sequence>
<protein>
    <submittedName>
        <fullName evidence="7">Diphthamide biosynthesis</fullName>
    </submittedName>
</protein>